<dbReference type="PANTHER" id="PTHR47331">
    <property type="entry name" value="PHD-TYPE DOMAIN-CONTAINING PROTEIN"/>
    <property type="match status" value="1"/>
</dbReference>
<dbReference type="PANTHER" id="PTHR47331:SF1">
    <property type="entry name" value="GAG-LIKE PROTEIN"/>
    <property type="match status" value="1"/>
</dbReference>
<dbReference type="EMBL" id="BGZK01007752">
    <property type="protein sequence ID" value="GBP05409.1"/>
    <property type="molecule type" value="Genomic_DNA"/>
</dbReference>
<organism evidence="1 2">
    <name type="scientific">Eumeta variegata</name>
    <name type="common">Bagworm moth</name>
    <name type="synonym">Eumeta japonica</name>
    <dbReference type="NCBI Taxonomy" id="151549"/>
    <lineage>
        <taxon>Eukaryota</taxon>
        <taxon>Metazoa</taxon>
        <taxon>Ecdysozoa</taxon>
        <taxon>Arthropoda</taxon>
        <taxon>Hexapoda</taxon>
        <taxon>Insecta</taxon>
        <taxon>Pterygota</taxon>
        <taxon>Neoptera</taxon>
        <taxon>Endopterygota</taxon>
        <taxon>Lepidoptera</taxon>
        <taxon>Glossata</taxon>
        <taxon>Ditrysia</taxon>
        <taxon>Tineoidea</taxon>
        <taxon>Psychidae</taxon>
        <taxon>Oiketicinae</taxon>
        <taxon>Eumeta</taxon>
    </lineage>
</organism>
<protein>
    <submittedName>
        <fullName evidence="1">Uncharacterized protein</fullName>
    </submittedName>
</protein>
<sequence>MLCRSKTILYNNAAEISCLKLGKNISRNSSLKNLGVFLDHDGLLKIHARIGHLTCRTDVIVLPKDHHGTQIIVKDAHEKEASITYQDYGYSTAKYVICAKNEETICKPENSTNGAVASSKTCGQKIGKRWGVLFTCLSTRAVHIEVAHSLDTGSCIMCLRNFIGRRDEARIVKEFDEIKWIFNSPATPHMGCAWERLV</sequence>
<dbReference type="AlphaFoldDB" id="A0A4C1STA9"/>
<dbReference type="Proteomes" id="UP000299102">
    <property type="component" value="Unassembled WGS sequence"/>
</dbReference>
<proteinExistence type="predicted"/>
<dbReference type="OrthoDB" id="10049357at2759"/>
<comment type="caution">
    <text evidence="1">The sequence shown here is derived from an EMBL/GenBank/DDBJ whole genome shotgun (WGS) entry which is preliminary data.</text>
</comment>
<name>A0A4C1STA9_EUMVA</name>
<accession>A0A4C1STA9</accession>
<reference evidence="1 2" key="1">
    <citation type="journal article" date="2019" name="Commun. Biol.">
        <title>The bagworm genome reveals a unique fibroin gene that provides high tensile strength.</title>
        <authorList>
            <person name="Kono N."/>
            <person name="Nakamura H."/>
            <person name="Ohtoshi R."/>
            <person name="Tomita M."/>
            <person name="Numata K."/>
            <person name="Arakawa K."/>
        </authorList>
    </citation>
    <scope>NUCLEOTIDE SEQUENCE [LARGE SCALE GENOMIC DNA]</scope>
</reference>
<gene>
    <name evidence="1" type="ORF">EVAR_73987_1</name>
</gene>
<evidence type="ECO:0000313" key="1">
    <source>
        <dbReference type="EMBL" id="GBP05409.1"/>
    </source>
</evidence>
<keyword evidence="2" id="KW-1185">Reference proteome</keyword>
<evidence type="ECO:0000313" key="2">
    <source>
        <dbReference type="Proteomes" id="UP000299102"/>
    </source>
</evidence>
<dbReference type="STRING" id="151549.A0A4C1STA9"/>